<feature type="compositionally biased region" description="Polar residues" evidence="1">
    <location>
        <begin position="59"/>
        <end position="76"/>
    </location>
</feature>
<dbReference type="EMBL" id="PVSR01000001">
    <property type="protein sequence ID" value="PRW65346.1"/>
    <property type="molecule type" value="Genomic_DNA"/>
</dbReference>
<dbReference type="Proteomes" id="UP000239352">
    <property type="component" value="Unassembled WGS sequence"/>
</dbReference>
<evidence type="ECO:0000313" key="4">
    <source>
        <dbReference type="Proteomes" id="UP000239352"/>
    </source>
</evidence>
<dbReference type="AlphaFoldDB" id="A0A2T0H1W6"/>
<accession>A0A2T0H1W6</accession>
<comment type="caution">
    <text evidence="3">The sequence shown here is derived from an EMBL/GenBank/DDBJ whole genome shotgun (WGS) entry which is preliminary data.</text>
</comment>
<feature type="region of interest" description="Disordered" evidence="1">
    <location>
        <begin position="242"/>
        <end position="261"/>
    </location>
</feature>
<dbReference type="PANTHER" id="PTHR36222:SF1">
    <property type="entry name" value="SERINE PROTEASE INHIBITOR RV3364C"/>
    <property type="match status" value="1"/>
</dbReference>
<evidence type="ECO:0000313" key="3">
    <source>
        <dbReference type="EMBL" id="PRW65346.1"/>
    </source>
</evidence>
<evidence type="ECO:0000259" key="2">
    <source>
        <dbReference type="SMART" id="SM00960"/>
    </source>
</evidence>
<organism evidence="3 4">
    <name type="scientific">Actinopolyspora mortivallis</name>
    <dbReference type="NCBI Taxonomy" id="33906"/>
    <lineage>
        <taxon>Bacteria</taxon>
        <taxon>Bacillati</taxon>
        <taxon>Actinomycetota</taxon>
        <taxon>Actinomycetes</taxon>
        <taxon>Actinopolysporales</taxon>
        <taxon>Actinopolysporaceae</taxon>
        <taxon>Actinopolyspora</taxon>
    </lineage>
</organism>
<keyword evidence="4" id="KW-1185">Reference proteome</keyword>
<dbReference type="SUPFAM" id="SSF103196">
    <property type="entry name" value="Roadblock/LC7 domain"/>
    <property type="match status" value="1"/>
</dbReference>
<protein>
    <recommendedName>
        <fullName evidence="2">Roadblock/LAMTOR2 domain-containing protein</fullName>
    </recommendedName>
</protein>
<feature type="domain" description="Roadblock/LAMTOR2" evidence="2">
    <location>
        <begin position="131"/>
        <end position="222"/>
    </location>
</feature>
<dbReference type="InParanoid" id="A0A2T0H1W6"/>
<dbReference type="InterPro" id="IPR004942">
    <property type="entry name" value="Roadblock/LAMTOR2_dom"/>
</dbReference>
<name>A0A2T0H1W6_ACTMO</name>
<dbReference type="PANTHER" id="PTHR36222">
    <property type="entry name" value="SERINE PROTEASE INHIBITOR RV3364C"/>
    <property type="match status" value="1"/>
</dbReference>
<dbReference type="InterPro" id="IPR053141">
    <property type="entry name" value="Mycobact_SerProt_Inhib_Rv3364c"/>
</dbReference>
<sequence>MDRRGNGANCRPLARRTHTDTARFRTGTDVTAGAGCSPLGRDDELPRGRASPSRRRVTASPTQARHGQPSGTTAGTTGERHPDPWPQHGVAERLQPVRDRSVSVRRRPTRPLDVRLKRPKEPTVTQPQDLTWLLANLVNQVPHTRSALLLSTDAIPRFYYGLDRDDADRLASLASPLCSLVQEVGKCFGGGHGMRQANAELGDGSILAITAASAGSILAVLADGTVNAGVLSYEMQQLGKKVPSSLATPPRHFSAEESRPV</sequence>
<reference evidence="3 4" key="1">
    <citation type="submission" date="2018-03" db="EMBL/GenBank/DDBJ databases">
        <title>Actinopolyspora mortivallis from Sahara, screening for active biomolecules.</title>
        <authorList>
            <person name="Selama O."/>
            <person name="Wellington E.M.H."/>
            <person name="Hacene H."/>
        </authorList>
    </citation>
    <scope>NUCLEOTIDE SEQUENCE [LARGE SCALE GENOMIC DNA]</scope>
    <source>
        <strain evidence="3 4">M5A</strain>
    </source>
</reference>
<evidence type="ECO:0000256" key="1">
    <source>
        <dbReference type="SAM" id="MobiDB-lite"/>
    </source>
</evidence>
<dbReference type="Gene3D" id="3.30.450.30">
    <property type="entry name" value="Dynein light chain 2a, cytoplasmic"/>
    <property type="match status" value="1"/>
</dbReference>
<dbReference type="SMART" id="SM00960">
    <property type="entry name" value="Robl_LC7"/>
    <property type="match status" value="1"/>
</dbReference>
<feature type="region of interest" description="Disordered" evidence="1">
    <location>
        <begin position="1"/>
        <end position="111"/>
    </location>
</feature>
<proteinExistence type="predicted"/>
<dbReference type="Pfam" id="PF03259">
    <property type="entry name" value="Robl_LC7"/>
    <property type="match status" value="1"/>
</dbReference>
<gene>
    <name evidence="3" type="ORF">CEP50_02230</name>
</gene>